<protein>
    <submittedName>
        <fullName evidence="1">Uncharacterized protein</fullName>
    </submittedName>
</protein>
<feature type="non-terminal residue" evidence="1">
    <location>
        <position position="1"/>
    </location>
</feature>
<gene>
    <name evidence="1" type="ORF">KI387_019528</name>
</gene>
<evidence type="ECO:0000313" key="1">
    <source>
        <dbReference type="EMBL" id="KAH9317759.1"/>
    </source>
</evidence>
<organism evidence="1 2">
    <name type="scientific">Taxus chinensis</name>
    <name type="common">Chinese yew</name>
    <name type="synonym">Taxus wallichiana var. chinensis</name>
    <dbReference type="NCBI Taxonomy" id="29808"/>
    <lineage>
        <taxon>Eukaryota</taxon>
        <taxon>Viridiplantae</taxon>
        <taxon>Streptophyta</taxon>
        <taxon>Embryophyta</taxon>
        <taxon>Tracheophyta</taxon>
        <taxon>Spermatophyta</taxon>
        <taxon>Pinopsida</taxon>
        <taxon>Pinidae</taxon>
        <taxon>Conifers II</taxon>
        <taxon>Cupressales</taxon>
        <taxon>Taxaceae</taxon>
        <taxon>Taxus</taxon>
    </lineage>
</organism>
<feature type="non-terminal residue" evidence="1">
    <location>
        <position position="51"/>
    </location>
</feature>
<proteinExistence type="predicted"/>
<keyword evidence="2" id="KW-1185">Reference proteome</keyword>
<accession>A0AA38GAE2</accession>
<evidence type="ECO:0000313" key="2">
    <source>
        <dbReference type="Proteomes" id="UP000824469"/>
    </source>
</evidence>
<reference evidence="1 2" key="1">
    <citation type="journal article" date="2021" name="Nat. Plants">
        <title>The Taxus genome provides insights into paclitaxel biosynthesis.</title>
        <authorList>
            <person name="Xiong X."/>
            <person name="Gou J."/>
            <person name="Liao Q."/>
            <person name="Li Y."/>
            <person name="Zhou Q."/>
            <person name="Bi G."/>
            <person name="Li C."/>
            <person name="Du R."/>
            <person name="Wang X."/>
            <person name="Sun T."/>
            <person name="Guo L."/>
            <person name="Liang H."/>
            <person name="Lu P."/>
            <person name="Wu Y."/>
            <person name="Zhang Z."/>
            <person name="Ro D.K."/>
            <person name="Shang Y."/>
            <person name="Huang S."/>
            <person name="Yan J."/>
        </authorList>
    </citation>
    <scope>NUCLEOTIDE SEQUENCE [LARGE SCALE GENOMIC DNA]</scope>
    <source>
        <strain evidence="1">Ta-2019</strain>
    </source>
</reference>
<name>A0AA38GAE2_TAXCH</name>
<dbReference type="Proteomes" id="UP000824469">
    <property type="component" value="Unassembled WGS sequence"/>
</dbReference>
<sequence length="51" mass="5829">RTNINVTMWDALTIPSQRDLLHEALAQLPCADPVMQKPHTSVKICQEEEKK</sequence>
<dbReference type="EMBL" id="JAHRHJ020000004">
    <property type="protein sequence ID" value="KAH9317759.1"/>
    <property type="molecule type" value="Genomic_DNA"/>
</dbReference>
<dbReference type="AlphaFoldDB" id="A0AA38GAE2"/>
<comment type="caution">
    <text evidence="1">The sequence shown here is derived from an EMBL/GenBank/DDBJ whole genome shotgun (WGS) entry which is preliminary data.</text>
</comment>